<dbReference type="PROSITE" id="PS50878">
    <property type="entry name" value="RT_POL"/>
    <property type="match status" value="1"/>
</dbReference>
<gene>
    <name evidence="2" type="ORF">CINCED_3A014270</name>
</gene>
<feature type="domain" description="Reverse transcriptase" evidence="1">
    <location>
        <begin position="1"/>
        <end position="398"/>
    </location>
</feature>
<dbReference type="EMBL" id="CABPRJ010001448">
    <property type="protein sequence ID" value="VVC37484.1"/>
    <property type="molecule type" value="Genomic_DNA"/>
</dbReference>
<protein>
    <submittedName>
        <fullName evidence="2">Reverse transcriptase domain</fullName>
    </submittedName>
</protein>
<keyword evidence="2" id="KW-0695">RNA-directed DNA polymerase</keyword>
<evidence type="ECO:0000259" key="1">
    <source>
        <dbReference type="PROSITE" id="PS50878"/>
    </source>
</evidence>
<dbReference type="Pfam" id="PF00078">
    <property type="entry name" value="RVT_1"/>
    <property type="match status" value="1"/>
</dbReference>
<dbReference type="GO" id="GO:0003964">
    <property type="term" value="F:RNA-directed DNA polymerase activity"/>
    <property type="evidence" value="ECO:0007669"/>
    <property type="project" value="UniProtKB-KW"/>
</dbReference>
<keyword evidence="3" id="KW-1185">Reference proteome</keyword>
<name>A0A5E4N7C6_9HEMI</name>
<keyword evidence="2" id="KW-0548">Nucleotidyltransferase</keyword>
<dbReference type="PANTHER" id="PTHR36688">
    <property type="entry name" value="ENDO/EXONUCLEASE/PHOSPHATASE DOMAIN-CONTAINING PROTEIN"/>
    <property type="match status" value="1"/>
</dbReference>
<dbReference type="InterPro" id="IPR000477">
    <property type="entry name" value="RT_dom"/>
</dbReference>
<dbReference type="Proteomes" id="UP000325440">
    <property type="component" value="Unassembled WGS sequence"/>
</dbReference>
<dbReference type="OrthoDB" id="6818650at2759"/>
<sequence length="398" mass="44341">MPSTLSGAVVLTTQEALFSTNFINLKGYSILAPPGPTYWPTSPRKKPDILDIFVSNTPHNLFCVATNLLEPCLDHSAVILTISACPPVRPILPKLFLHTTDRHKFHDLVDQNINLKISLKSPQEIDVAINNLTNVIQSAAWASGPTKTHYSNVASSVPEYIRILISIKRRARAQYQRSRLPSHKRIYNNLSNSLKKILIKHKNQSFENHLSNLSPKNGNLWSTTKILLKYKPPLVPIINPHGGLATTDTEKAELFKEHLTETFMPHPDIQIPSHTDIVRVGTSLSGLAKISAGVPQGGILSPLLYNIYVADQPTTPNTAVVEFADDKAIISIHDNPHTASHNLQLHLELMADWYKKWRIKVNQSKSLHTTFTLRLTPCPMVSLDDIQIPSSQTAKYLG</sequence>
<dbReference type="AlphaFoldDB" id="A0A5E4N7C6"/>
<accession>A0A5E4N7C6</accession>
<keyword evidence="2" id="KW-0808">Transferase</keyword>
<dbReference type="InterPro" id="IPR052560">
    <property type="entry name" value="RdDP_mobile_element"/>
</dbReference>
<evidence type="ECO:0000313" key="3">
    <source>
        <dbReference type="Proteomes" id="UP000325440"/>
    </source>
</evidence>
<organism evidence="2 3">
    <name type="scientific">Cinara cedri</name>
    <dbReference type="NCBI Taxonomy" id="506608"/>
    <lineage>
        <taxon>Eukaryota</taxon>
        <taxon>Metazoa</taxon>
        <taxon>Ecdysozoa</taxon>
        <taxon>Arthropoda</taxon>
        <taxon>Hexapoda</taxon>
        <taxon>Insecta</taxon>
        <taxon>Pterygota</taxon>
        <taxon>Neoptera</taxon>
        <taxon>Paraneoptera</taxon>
        <taxon>Hemiptera</taxon>
        <taxon>Sternorrhyncha</taxon>
        <taxon>Aphidomorpha</taxon>
        <taxon>Aphidoidea</taxon>
        <taxon>Aphididae</taxon>
        <taxon>Lachninae</taxon>
        <taxon>Cinara</taxon>
    </lineage>
</organism>
<dbReference type="PANTHER" id="PTHR36688:SF1">
    <property type="entry name" value="ENDONUCLEASE_EXONUCLEASE_PHOSPHATASE DOMAIN-CONTAINING PROTEIN"/>
    <property type="match status" value="1"/>
</dbReference>
<reference evidence="2 3" key="1">
    <citation type="submission" date="2019-08" db="EMBL/GenBank/DDBJ databases">
        <authorList>
            <person name="Alioto T."/>
            <person name="Alioto T."/>
            <person name="Gomez Garrido J."/>
        </authorList>
    </citation>
    <scope>NUCLEOTIDE SEQUENCE [LARGE SCALE GENOMIC DNA]</scope>
</reference>
<proteinExistence type="predicted"/>
<evidence type="ECO:0000313" key="2">
    <source>
        <dbReference type="EMBL" id="VVC37484.1"/>
    </source>
</evidence>